<keyword evidence="8" id="KW-0560">Oxidoreductase</keyword>
<dbReference type="FunFam" id="1.20.140.10:FF:000010">
    <property type="entry name" value="Acyl-coenzyme A oxidase"/>
    <property type="match status" value="1"/>
</dbReference>
<dbReference type="SUPFAM" id="SSF47203">
    <property type="entry name" value="Acyl-CoA dehydrogenase C-terminal domain-like"/>
    <property type="match status" value="2"/>
</dbReference>
<dbReference type="Pfam" id="PF02770">
    <property type="entry name" value="Acyl-CoA_dh_M"/>
    <property type="match status" value="1"/>
</dbReference>
<dbReference type="InterPro" id="IPR006091">
    <property type="entry name" value="Acyl-CoA_Oxase/DH_mid-dom"/>
</dbReference>
<evidence type="ECO:0000313" key="16">
    <source>
        <dbReference type="Proteomes" id="UP000250028"/>
    </source>
</evidence>
<evidence type="ECO:0000256" key="4">
    <source>
        <dbReference type="ARBA" id="ARBA00012870"/>
    </source>
</evidence>
<keyword evidence="5" id="KW-0285">Flavoprotein</keyword>
<proteinExistence type="inferred from homology"/>
<dbReference type="InterPro" id="IPR013786">
    <property type="entry name" value="AcylCoA_DH/ox_N"/>
</dbReference>
<evidence type="ECO:0000256" key="3">
    <source>
        <dbReference type="ARBA" id="ARBA00006288"/>
    </source>
</evidence>
<dbReference type="GO" id="GO:0071949">
    <property type="term" value="F:FAD binding"/>
    <property type="evidence" value="ECO:0007669"/>
    <property type="project" value="InterPro"/>
</dbReference>
<dbReference type="Gene3D" id="1.20.140.10">
    <property type="entry name" value="Butyryl-CoA Dehydrogenase, subunit A, domain 3"/>
    <property type="match status" value="2"/>
</dbReference>
<accession>A0A2Y8ZLS9</accession>
<dbReference type="SUPFAM" id="SSF56645">
    <property type="entry name" value="Acyl-CoA dehydrogenase NM domain-like"/>
    <property type="match status" value="1"/>
</dbReference>
<dbReference type="InterPro" id="IPR002655">
    <property type="entry name" value="Acyl-CoA_oxidase_C"/>
</dbReference>
<dbReference type="FunFam" id="1.20.140.10:FF:000007">
    <property type="entry name" value="Acyl-coenzyme A oxidase"/>
    <property type="match status" value="1"/>
</dbReference>
<dbReference type="EMBL" id="UESZ01000001">
    <property type="protein sequence ID" value="SSA32945.1"/>
    <property type="molecule type" value="Genomic_DNA"/>
</dbReference>
<keyword evidence="10" id="KW-0576">Peroxisome</keyword>
<dbReference type="RefSeq" id="WP_109683705.1">
    <property type="nucleotide sequence ID" value="NZ_QGDN01000001.1"/>
</dbReference>
<sequence length="643" mass="70085">MPSTLTGTAAPVDARVDELRALLDGPWRELRERFRTEIEPEMVLGEPGRSIEDNRARVTGQLLNLAEKGYGRVGFLTEYGGEYDYGASCVLFEMQAYGDLSLTVKTGVQFGLFGGAVQRLGTARHHAAYLEDIMTGKLLGSFAMTEEGHGSNVQRLETTLTYDVEAGDFVLHSPTPSSIKTYIGNAARNAQLAVVFAQLIVPAGPQGVHAILVPVRDGDGKPLPGVTIGDNGPKAGLPGVDNGTFLFDHVRVPRENLLNAYGDVAADGSYTSDIEGENKRFFTMLGTLVRGRVCVGGGAAASAKKALVIALRYGTARRQFEAPGVEQENVILDYLAHQRKLFPRLARSYALSFAQNELTSRLQALQGEGAQPDEQGQRELEGLVAGMKALSTWHAIDTIQTCREACGGAGYIGENELGQMRADTDVFATFEGDNTVLLQLVAKGLLTQYKETFSDLDAADLVGLITRQVGDTIVEKTAGRAGLQKLVDAVTPRNDETALDNRGWQLWMFRERAEHLLETLGKRLRKATRENAFELFNNAQDHVLESARAYIEEFILTEASAAWQAMPKGPARDLLDKVIDLYALSSIEADKAWFLEHGRLTDKRSRLVTATVNDLCQALRPEVDTLTRALGVPDQLIVAPIAH</sequence>
<dbReference type="InterPro" id="IPR036250">
    <property type="entry name" value="AcylCo_DH-like_C"/>
</dbReference>
<dbReference type="InterPro" id="IPR037069">
    <property type="entry name" value="AcylCoA_DH/ox_N_sf"/>
</dbReference>
<evidence type="ECO:0000256" key="1">
    <source>
        <dbReference type="ARBA" id="ARBA00001974"/>
    </source>
</evidence>
<name>A0A2Y8ZLS9_9MICO</name>
<keyword evidence="7" id="KW-0276">Fatty acid metabolism</keyword>
<dbReference type="AlphaFoldDB" id="A0A2Y8ZLS9"/>
<evidence type="ECO:0000259" key="12">
    <source>
        <dbReference type="Pfam" id="PF02770"/>
    </source>
</evidence>
<evidence type="ECO:0000259" key="14">
    <source>
        <dbReference type="Pfam" id="PF22924"/>
    </source>
</evidence>
<dbReference type="GO" id="GO:0055088">
    <property type="term" value="P:lipid homeostasis"/>
    <property type="evidence" value="ECO:0007669"/>
    <property type="project" value="TreeGrafter"/>
</dbReference>
<dbReference type="InterPro" id="IPR046373">
    <property type="entry name" value="Acyl-CoA_Oxase/DH_mid-dom_sf"/>
</dbReference>
<keyword evidence="9" id="KW-0443">Lipid metabolism</keyword>
<feature type="domain" description="Acyl-CoA oxidase C-terminal" evidence="11">
    <location>
        <begin position="508"/>
        <end position="642"/>
    </location>
</feature>
<gene>
    <name evidence="15" type="ORF">SAMN04489750_0212</name>
</gene>
<keyword evidence="6" id="KW-0274">FAD</keyword>
<evidence type="ECO:0000256" key="9">
    <source>
        <dbReference type="ARBA" id="ARBA00023098"/>
    </source>
</evidence>
<evidence type="ECO:0000259" key="13">
    <source>
        <dbReference type="Pfam" id="PF02771"/>
    </source>
</evidence>
<dbReference type="EC" id="1.3.3.6" evidence="4"/>
<dbReference type="GO" id="GO:0005504">
    <property type="term" value="F:fatty acid binding"/>
    <property type="evidence" value="ECO:0007669"/>
    <property type="project" value="TreeGrafter"/>
</dbReference>
<dbReference type="PANTHER" id="PTHR10909:SF382">
    <property type="entry name" value="ACYL-COENZYME A OXIDASE"/>
    <property type="match status" value="1"/>
</dbReference>
<evidence type="ECO:0000256" key="10">
    <source>
        <dbReference type="ARBA" id="ARBA00023140"/>
    </source>
</evidence>
<evidence type="ECO:0000256" key="8">
    <source>
        <dbReference type="ARBA" id="ARBA00023002"/>
    </source>
</evidence>
<reference evidence="16" key="1">
    <citation type="submission" date="2016-10" db="EMBL/GenBank/DDBJ databases">
        <authorList>
            <person name="Varghese N."/>
            <person name="Submissions S."/>
        </authorList>
    </citation>
    <scope>NUCLEOTIDE SEQUENCE [LARGE SCALE GENOMIC DNA]</scope>
    <source>
        <strain evidence="16">DSM 22951</strain>
    </source>
</reference>
<evidence type="ECO:0000256" key="5">
    <source>
        <dbReference type="ARBA" id="ARBA00022630"/>
    </source>
</evidence>
<evidence type="ECO:0000259" key="11">
    <source>
        <dbReference type="Pfam" id="PF01756"/>
    </source>
</evidence>
<dbReference type="OrthoDB" id="1144545at2"/>
<dbReference type="Pfam" id="PF02771">
    <property type="entry name" value="Acyl-CoA_dh_N"/>
    <property type="match status" value="1"/>
</dbReference>
<comment type="subcellular location">
    <subcellularLocation>
        <location evidence="2">Peroxisome</location>
    </subcellularLocation>
</comment>
<dbReference type="PIRSF" id="PIRSF000168">
    <property type="entry name" value="Acyl-CoA_oxidase"/>
    <property type="match status" value="1"/>
</dbReference>
<dbReference type="FunFam" id="2.40.110.10:FF:000005">
    <property type="entry name" value="Acyl-coenzyme A oxidase"/>
    <property type="match status" value="1"/>
</dbReference>
<feature type="domain" description="Acyl-CoA dehydrogenase/oxidase N-terminal" evidence="13">
    <location>
        <begin position="62"/>
        <end position="137"/>
    </location>
</feature>
<dbReference type="Pfam" id="PF22924">
    <property type="entry name" value="ACOX_C_alpha1"/>
    <property type="match status" value="1"/>
</dbReference>
<feature type="domain" description="Acyl-CoA oxidase/dehydrogenase middle" evidence="12">
    <location>
        <begin position="141"/>
        <end position="250"/>
    </location>
</feature>
<dbReference type="GO" id="GO:0033540">
    <property type="term" value="P:fatty acid beta-oxidation using acyl-CoA oxidase"/>
    <property type="evidence" value="ECO:0007669"/>
    <property type="project" value="TreeGrafter"/>
</dbReference>
<keyword evidence="16" id="KW-1185">Reference proteome</keyword>
<dbReference type="Gene3D" id="2.40.110.10">
    <property type="entry name" value="Butyryl-CoA Dehydrogenase, subunit A, domain 2"/>
    <property type="match status" value="1"/>
</dbReference>
<dbReference type="InterPro" id="IPR055060">
    <property type="entry name" value="ACOX_C_alpha1"/>
</dbReference>
<dbReference type="Gene3D" id="1.10.540.10">
    <property type="entry name" value="Acyl-CoA dehydrogenase/oxidase, N-terminal domain"/>
    <property type="match status" value="1"/>
</dbReference>
<dbReference type="InterPro" id="IPR012258">
    <property type="entry name" value="Acyl-CoA_oxidase"/>
</dbReference>
<comment type="cofactor">
    <cofactor evidence="1">
        <name>FAD</name>
        <dbReference type="ChEBI" id="CHEBI:57692"/>
    </cofactor>
</comment>
<dbReference type="GO" id="GO:0003997">
    <property type="term" value="F:acyl-CoA oxidase activity"/>
    <property type="evidence" value="ECO:0007669"/>
    <property type="project" value="UniProtKB-EC"/>
</dbReference>
<evidence type="ECO:0000256" key="7">
    <source>
        <dbReference type="ARBA" id="ARBA00022832"/>
    </source>
</evidence>
<dbReference type="InterPro" id="IPR009100">
    <property type="entry name" value="AcylCoA_DH/oxidase_NM_dom_sf"/>
</dbReference>
<protein>
    <recommendedName>
        <fullName evidence="4">acyl-CoA oxidase</fullName>
        <ecNumber evidence="4">1.3.3.6</ecNumber>
    </recommendedName>
</protein>
<evidence type="ECO:0000256" key="2">
    <source>
        <dbReference type="ARBA" id="ARBA00004275"/>
    </source>
</evidence>
<comment type="similarity">
    <text evidence="3">Belongs to the acyl-CoA oxidase family.</text>
</comment>
<feature type="domain" description="Acyl-CoA oxidase C-alpha1" evidence="14">
    <location>
        <begin position="286"/>
        <end position="446"/>
    </location>
</feature>
<evidence type="ECO:0000313" key="15">
    <source>
        <dbReference type="EMBL" id="SSA32945.1"/>
    </source>
</evidence>
<dbReference type="Pfam" id="PF01756">
    <property type="entry name" value="ACOX"/>
    <property type="match status" value="1"/>
</dbReference>
<dbReference type="Proteomes" id="UP000250028">
    <property type="component" value="Unassembled WGS sequence"/>
</dbReference>
<dbReference type="PANTHER" id="PTHR10909">
    <property type="entry name" value="ELECTRON TRANSPORT OXIDOREDUCTASE"/>
    <property type="match status" value="1"/>
</dbReference>
<evidence type="ECO:0000256" key="6">
    <source>
        <dbReference type="ARBA" id="ARBA00022827"/>
    </source>
</evidence>
<organism evidence="15 16">
    <name type="scientific">Branchiibius hedensis</name>
    <dbReference type="NCBI Taxonomy" id="672460"/>
    <lineage>
        <taxon>Bacteria</taxon>
        <taxon>Bacillati</taxon>
        <taxon>Actinomycetota</taxon>
        <taxon>Actinomycetes</taxon>
        <taxon>Micrococcales</taxon>
        <taxon>Dermacoccaceae</taxon>
        <taxon>Branchiibius</taxon>
    </lineage>
</organism>